<feature type="domain" description="Ig-like" evidence="7">
    <location>
        <begin position="392"/>
        <end position="477"/>
    </location>
</feature>
<dbReference type="PANTHER" id="PTHR12231">
    <property type="entry name" value="CTX-RELATED TYPE I TRANSMEMBRANE PROTEIN"/>
    <property type="match status" value="1"/>
</dbReference>
<dbReference type="Proteomes" id="UP001159405">
    <property type="component" value="Unassembled WGS sequence"/>
</dbReference>
<dbReference type="InterPro" id="IPR013098">
    <property type="entry name" value="Ig_I-set"/>
</dbReference>
<name>A0ABN8R9Q7_9CNID</name>
<protein>
    <submittedName>
        <fullName evidence="9">Uncharacterized protein</fullName>
    </submittedName>
</protein>
<evidence type="ECO:0000313" key="10">
    <source>
        <dbReference type="Proteomes" id="UP001159405"/>
    </source>
</evidence>
<dbReference type="SUPFAM" id="SSF48726">
    <property type="entry name" value="Immunoglobulin"/>
    <property type="match status" value="6"/>
</dbReference>
<keyword evidence="2" id="KW-0677">Repeat</keyword>
<keyword evidence="6" id="KW-0472">Membrane</keyword>
<dbReference type="InterPro" id="IPR013783">
    <property type="entry name" value="Ig-like_fold"/>
</dbReference>
<dbReference type="InterPro" id="IPR003599">
    <property type="entry name" value="Ig_sub"/>
</dbReference>
<feature type="compositionally biased region" description="Low complexity" evidence="5">
    <location>
        <begin position="154"/>
        <end position="166"/>
    </location>
</feature>
<keyword evidence="6" id="KW-0812">Transmembrane</keyword>
<dbReference type="SMART" id="SM00409">
    <property type="entry name" value="IG"/>
    <property type="match status" value="6"/>
</dbReference>
<organism evidence="9 10">
    <name type="scientific">Porites lobata</name>
    <dbReference type="NCBI Taxonomy" id="104759"/>
    <lineage>
        <taxon>Eukaryota</taxon>
        <taxon>Metazoa</taxon>
        <taxon>Cnidaria</taxon>
        <taxon>Anthozoa</taxon>
        <taxon>Hexacorallia</taxon>
        <taxon>Scleractinia</taxon>
        <taxon>Fungiina</taxon>
        <taxon>Poritidae</taxon>
        <taxon>Porites</taxon>
    </lineage>
</organism>
<dbReference type="PANTHER" id="PTHR12231:SF253">
    <property type="entry name" value="DPR-INTERACTING PROTEIN ETA, ISOFORM B-RELATED"/>
    <property type="match status" value="1"/>
</dbReference>
<keyword evidence="10" id="KW-1185">Reference proteome</keyword>
<evidence type="ECO:0000313" key="9">
    <source>
        <dbReference type="EMBL" id="CAH3175558.1"/>
    </source>
</evidence>
<dbReference type="Gene3D" id="2.60.120.1000">
    <property type="match status" value="2"/>
</dbReference>
<feature type="domain" description="Ig-like" evidence="7">
    <location>
        <begin position="305"/>
        <end position="391"/>
    </location>
</feature>
<feature type="compositionally biased region" description="Pro residues" evidence="5">
    <location>
        <begin position="193"/>
        <end position="202"/>
    </location>
</feature>
<dbReference type="SUPFAM" id="SSF56496">
    <property type="entry name" value="Fibrinogen C-terminal domain-like"/>
    <property type="match status" value="2"/>
</dbReference>
<feature type="region of interest" description="Disordered" evidence="5">
    <location>
        <begin position="74"/>
        <end position="113"/>
    </location>
</feature>
<feature type="region of interest" description="Disordered" evidence="5">
    <location>
        <begin position="702"/>
        <end position="734"/>
    </location>
</feature>
<evidence type="ECO:0000259" key="7">
    <source>
        <dbReference type="PROSITE" id="PS50835"/>
    </source>
</evidence>
<dbReference type="Gene3D" id="2.60.40.10">
    <property type="entry name" value="Immunoglobulins"/>
    <property type="match status" value="5"/>
</dbReference>
<evidence type="ECO:0000256" key="6">
    <source>
        <dbReference type="SAM" id="Phobius"/>
    </source>
</evidence>
<dbReference type="PROSITE" id="PS50835">
    <property type="entry name" value="IG_LIKE"/>
    <property type="match status" value="6"/>
</dbReference>
<dbReference type="NCBIfam" id="NF040941">
    <property type="entry name" value="GGGWT_bact"/>
    <property type="match status" value="2"/>
</dbReference>
<gene>
    <name evidence="9" type="ORF">PLOB_00017024</name>
</gene>
<evidence type="ECO:0000256" key="3">
    <source>
        <dbReference type="ARBA" id="ARBA00023157"/>
    </source>
</evidence>
<feature type="compositionally biased region" description="Polar residues" evidence="5">
    <location>
        <begin position="102"/>
        <end position="111"/>
    </location>
</feature>
<dbReference type="InterPro" id="IPR002181">
    <property type="entry name" value="Fibrinogen_a/b/g_C_dom"/>
</dbReference>
<feature type="domain" description="Ig-like" evidence="7">
    <location>
        <begin position="843"/>
        <end position="929"/>
    </location>
</feature>
<dbReference type="PROSITE" id="PS51406">
    <property type="entry name" value="FIBRINOGEN_C_2"/>
    <property type="match status" value="1"/>
</dbReference>
<keyword evidence="6" id="KW-1133">Transmembrane helix</keyword>
<dbReference type="InterPro" id="IPR036056">
    <property type="entry name" value="Fibrinogen-like_C"/>
</dbReference>
<evidence type="ECO:0000256" key="4">
    <source>
        <dbReference type="ARBA" id="ARBA00023319"/>
    </source>
</evidence>
<keyword evidence="1" id="KW-0732">Signal</keyword>
<comment type="caution">
    <text evidence="9">The sequence shown here is derived from an EMBL/GenBank/DDBJ whole genome shotgun (WGS) entry which is preliminary data.</text>
</comment>
<evidence type="ECO:0000256" key="5">
    <source>
        <dbReference type="SAM" id="MobiDB-lite"/>
    </source>
</evidence>
<proteinExistence type="predicted"/>
<sequence length="1220" mass="131887">MKSPTENTHTNGRKTFIGLCSTSCFLLSVVCCIALFHVEFRIHEQHRLISQLETFRQEIQREVAQVQQDCKKGTVTKSNHPDIWQNTKGRKVIYREKRDSSDASQNKSVTKASEVKKLIKKELRLLQNKICAKDEKLCQPGPKGNTGRRGRRGPQGIPDPRGRSGPAGPPGKNGSIGPQGPMGIKGDRGLPGLPGPPGPRGPPGEKGAPGRSISAPSLLQPPVETTINASLTAILKCTAAGNPPPKVTWFKVNSTLPVGRHVVDSSGALILQDIKPEDEGQYTCKAENLMGTINASARLTVQFGPQILSSSNRLMAEQKQNFTITCTATGQPQPKITWSKVGGDLPKGRSEVMKDALTIYQVTRNDGGIYTCKADNILGTATDMAQLMVFSPLRFKLRPPQELTPMAGSTVRLPCVAESDLRLTITWTKDGSLPPFESRILQNNTLVLNSIKISHKGSYTCRASNPLSTIETKVKIHSPITLASCSEIRKHVSSVSGNYDIDPDGEGGLAPFTVYCDMTAKNGVGVTVISHDSESRTYVKGYEAKGSYSRNIRYTGASLSQLASLTSVSSNCEQFIKYECTGSALLENGAFYGWWVSRDSAKMTYWGGASGNAKCACGMTNSCAHASYGCNCDNESYRWHEDSGLLLSVACCIALIHVELRVQEHHQLISHSVAFCGQLEIENTSWKVLAYAQQKNGRWKITESSPSDLEQETEGQKTKSRQRCASPNADSQAKLVKTAPDVKQLIKDELRLLQNQFCAKDEKLCRPGPKGNTGRRGRRGPQGIPGPRGRTGPAGPPGKHGPVGPQGPIGKDGVRGMQGPAGPPGPRGPPGEKGAPGQSISAPSLLQQPVETTVNESQTAILKCTAVGDPPPKVTWSKVNSSLPVGRHLVESSGALILQDVTPADEGQYTCKAENLLGSINATAKRTVQFPPSIALSSHRLMVEEKQNVTIACTATGQPKPKITWSKSVNKLPKDRNKVMNGALTIYHVVKKDGGTYICKADNTLSSATDTAQLMVFSPLRFKVKPPKEVHTTIGYTVHLPCMAESDLRPVISWSKDGSILPVGSKVLKNNTLVLNNIKKSHKGSYTCRATNALKTIETEVKINSPVRATSCSVIKKKVSSVSGNYVIDPDGEGGLAPFPVYCDMTTKHGIGVTVISHDSESRTSVKGYESPGTYLRDVRYAKVSLSQLASLTRVSSHCEQFIKYECYGSLLHHKNNKFG</sequence>
<feature type="domain" description="Ig-like" evidence="7">
    <location>
        <begin position="932"/>
        <end position="1015"/>
    </location>
</feature>
<feature type="domain" description="Ig-like" evidence="7">
    <location>
        <begin position="1019"/>
        <end position="1104"/>
    </location>
</feature>
<feature type="domain" description="Ig-like" evidence="7">
    <location>
        <begin position="216"/>
        <end position="300"/>
    </location>
</feature>
<feature type="compositionally biased region" description="Low complexity" evidence="5">
    <location>
        <begin position="781"/>
        <end position="793"/>
    </location>
</feature>
<dbReference type="InterPro" id="IPR007110">
    <property type="entry name" value="Ig-like_dom"/>
</dbReference>
<accession>A0ABN8R9Q7</accession>
<evidence type="ECO:0000259" key="8">
    <source>
        <dbReference type="PROSITE" id="PS51406"/>
    </source>
</evidence>
<dbReference type="InterPro" id="IPR008160">
    <property type="entry name" value="Collagen"/>
</dbReference>
<feature type="domain" description="Fibrinogen C-terminal" evidence="8">
    <location>
        <begin position="476"/>
        <end position="531"/>
    </location>
</feature>
<reference evidence="9 10" key="1">
    <citation type="submission" date="2022-05" db="EMBL/GenBank/DDBJ databases">
        <authorList>
            <consortium name="Genoscope - CEA"/>
            <person name="William W."/>
        </authorList>
    </citation>
    <scope>NUCLEOTIDE SEQUENCE [LARGE SCALE GENOMIC DNA]</scope>
</reference>
<keyword evidence="4" id="KW-0393">Immunoglobulin domain</keyword>
<dbReference type="SMART" id="SM00408">
    <property type="entry name" value="IGc2"/>
    <property type="match status" value="6"/>
</dbReference>
<feature type="region of interest" description="Disordered" evidence="5">
    <location>
        <begin position="136"/>
        <end position="221"/>
    </location>
</feature>
<dbReference type="Pfam" id="PF13927">
    <property type="entry name" value="Ig_3"/>
    <property type="match status" value="4"/>
</dbReference>
<dbReference type="InterPro" id="IPR051170">
    <property type="entry name" value="Neural/epithelial_adhesion"/>
</dbReference>
<dbReference type="InterPro" id="IPR003598">
    <property type="entry name" value="Ig_sub2"/>
</dbReference>
<keyword evidence="3" id="KW-1015">Disulfide bond</keyword>
<feature type="region of interest" description="Disordered" evidence="5">
    <location>
        <begin position="762"/>
        <end position="841"/>
    </location>
</feature>
<dbReference type="Pfam" id="PF01391">
    <property type="entry name" value="Collagen"/>
    <property type="match status" value="2"/>
</dbReference>
<evidence type="ECO:0000256" key="2">
    <source>
        <dbReference type="ARBA" id="ARBA00022737"/>
    </source>
</evidence>
<dbReference type="EMBL" id="CALNXK010000201">
    <property type="protein sequence ID" value="CAH3175558.1"/>
    <property type="molecule type" value="Genomic_DNA"/>
</dbReference>
<dbReference type="InterPro" id="IPR036179">
    <property type="entry name" value="Ig-like_dom_sf"/>
</dbReference>
<feature type="transmembrane region" description="Helical" evidence="6">
    <location>
        <begin position="16"/>
        <end position="38"/>
    </location>
</feature>
<evidence type="ECO:0000256" key="1">
    <source>
        <dbReference type="ARBA" id="ARBA00022729"/>
    </source>
</evidence>
<dbReference type="Pfam" id="PF07679">
    <property type="entry name" value="I-set"/>
    <property type="match status" value="2"/>
</dbReference>